<evidence type="ECO:0000313" key="2">
    <source>
        <dbReference type="EMBL" id="QJA99195.1"/>
    </source>
</evidence>
<feature type="coiled-coil region" evidence="1">
    <location>
        <begin position="441"/>
        <end position="503"/>
    </location>
</feature>
<reference evidence="3" key="1">
    <citation type="submission" date="2020-03" db="EMBL/GenBank/DDBJ databases">
        <title>The deep terrestrial virosphere.</title>
        <authorList>
            <person name="Holmfeldt K."/>
            <person name="Nilsson E."/>
            <person name="Simone D."/>
            <person name="Lopez-Fernandez M."/>
            <person name="Wu X."/>
            <person name="de Brujin I."/>
            <person name="Lundin D."/>
            <person name="Andersson A."/>
            <person name="Bertilsson S."/>
            <person name="Dopson M."/>
        </authorList>
    </citation>
    <scope>NUCLEOTIDE SEQUENCE</scope>
    <source>
        <strain evidence="2">MM171A01259</strain>
        <strain evidence="3">MM171B01091</strain>
    </source>
</reference>
<gene>
    <name evidence="2" type="ORF">MM171A01259_0012</name>
    <name evidence="3" type="ORF">MM171B01091_0009</name>
</gene>
<evidence type="ECO:0000256" key="1">
    <source>
        <dbReference type="SAM" id="Coils"/>
    </source>
</evidence>
<proteinExistence type="predicted"/>
<dbReference type="AlphaFoldDB" id="A0A6M3M4B3"/>
<name>A0A6M3M4B3_9ZZZZ</name>
<sequence>MSISSRIHDTVEDWVAEWRDRLRGWMMSWFSQGFESFTTGLEPDAIEAIKETLSELIEEPLIPSGLKTAMKKALETGNIIDVIGGYLILVLSSIPALIGASTPLGNLIRYKMEKMIESFRLDPMAVITAWRRDPEAYVHLFGDLKDQGWTDERIEALKFVTLFYPAPADLVNWQAREVFEPAMIAKYGLDDEFGGIDLEPFRKAGMTDEQSLNYWRAHWKHASWMQVVEMLHRGLVTEAEVYDWFRVVEIVPYWRDMLIQTAYTWPTRVDVRRWWDMRTIDEAELRRLYSGMGYRGVNLDNYVLWTKVYTEFPSLMARWTKGWITEDDVRRELAALGMPAERVETMIQEKIKPEEAARVEEGKTLTKTEIYKGVKQGFITREEGTELIMDLGYNRAEAEYLMDINVAVLEGSPETFAEFKDLTTKYKIATGREEKPMPEELKKAADEVVRITGEVEALNQAVKKEKAGLIEGVVLPEETAARLTELQVKLHRAESELARVKSEYNGRLAEWRHGET</sequence>
<accession>A0A6M3M4B3</accession>
<protein>
    <submittedName>
        <fullName evidence="3">Uncharacterized protein</fullName>
    </submittedName>
</protein>
<evidence type="ECO:0000313" key="3">
    <source>
        <dbReference type="EMBL" id="QJB02691.1"/>
    </source>
</evidence>
<dbReference type="EMBL" id="MT143801">
    <property type="protein sequence ID" value="QJB02691.1"/>
    <property type="molecule type" value="Genomic_DNA"/>
</dbReference>
<organism evidence="3">
    <name type="scientific">viral metagenome</name>
    <dbReference type="NCBI Taxonomy" id="1070528"/>
    <lineage>
        <taxon>unclassified sequences</taxon>
        <taxon>metagenomes</taxon>
        <taxon>organismal metagenomes</taxon>
    </lineage>
</organism>
<dbReference type="EMBL" id="MT143634">
    <property type="protein sequence ID" value="QJA99195.1"/>
    <property type="molecule type" value="Genomic_DNA"/>
</dbReference>
<keyword evidence="1" id="KW-0175">Coiled coil</keyword>